<dbReference type="Proteomes" id="UP001642464">
    <property type="component" value="Unassembled WGS sequence"/>
</dbReference>
<proteinExistence type="predicted"/>
<gene>
    <name evidence="1" type="ORF">SCF082_LOCUS5201</name>
</gene>
<comment type="caution">
    <text evidence="1">The sequence shown here is derived from an EMBL/GenBank/DDBJ whole genome shotgun (WGS) entry which is preliminary data.</text>
</comment>
<dbReference type="EMBL" id="CAXAMM010002781">
    <property type="protein sequence ID" value="CAK8997407.1"/>
    <property type="molecule type" value="Genomic_DNA"/>
</dbReference>
<evidence type="ECO:0000313" key="1">
    <source>
        <dbReference type="EMBL" id="CAK8997407.1"/>
    </source>
</evidence>
<organism evidence="1 2">
    <name type="scientific">Durusdinium trenchii</name>
    <dbReference type="NCBI Taxonomy" id="1381693"/>
    <lineage>
        <taxon>Eukaryota</taxon>
        <taxon>Sar</taxon>
        <taxon>Alveolata</taxon>
        <taxon>Dinophyceae</taxon>
        <taxon>Suessiales</taxon>
        <taxon>Symbiodiniaceae</taxon>
        <taxon>Durusdinium</taxon>
    </lineage>
</organism>
<reference evidence="1 2" key="1">
    <citation type="submission" date="2024-02" db="EMBL/GenBank/DDBJ databases">
        <authorList>
            <person name="Chen Y."/>
            <person name="Shah S."/>
            <person name="Dougan E. K."/>
            <person name="Thang M."/>
            <person name="Chan C."/>
        </authorList>
    </citation>
    <scope>NUCLEOTIDE SEQUENCE [LARGE SCALE GENOMIC DNA]</scope>
</reference>
<sequence length="251" mass="28351">MPCRGRQRSFTNWSFDSVRFKVFVVLFLSAMFCPECIQQYSTLPTQAATTLHVRLLTPQGESSDGWELCAASAIAPVFPLDPHSGALLAEVRREHLRFEYTAKVLNVWITKKCVRAIGRLRKANVPFEGSKKQPVVSTKSYFNEEDFQRSSNGTKNVQRVMNQMRLDFQTHGGQLEEHKGMVKLGKSDVVVTWSELLARAPSYFRTYLKGSEYFKKMSKEAQSTPYGRLVMRELRAVAPAPGTILQSFAGG</sequence>
<name>A0ABP0I4A8_9DINO</name>
<accession>A0ABP0I4A8</accession>
<evidence type="ECO:0000313" key="2">
    <source>
        <dbReference type="Proteomes" id="UP001642464"/>
    </source>
</evidence>
<protein>
    <submittedName>
        <fullName evidence="1">Uncharacterized protein</fullName>
    </submittedName>
</protein>
<keyword evidence="2" id="KW-1185">Reference proteome</keyword>